<protein>
    <submittedName>
        <fullName evidence="3">Uncharacterized protein</fullName>
    </submittedName>
</protein>
<proteinExistence type="predicted"/>
<gene>
    <name evidence="3" type="ORF">ABEB36_011695</name>
</gene>
<feature type="signal peptide" evidence="2">
    <location>
        <begin position="1"/>
        <end position="22"/>
    </location>
</feature>
<keyword evidence="4" id="KW-1185">Reference proteome</keyword>
<evidence type="ECO:0000256" key="2">
    <source>
        <dbReference type="SAM" id="SignalP"/>
    </source>
</evidence>
<sequence length="556" mass="63733">MRFNHVLFTALVALLFIYASDGIDVNQNKTKRNINGDVKPVVFYLESPHAGDVPELQAQTSGIRHLYSSPAPKQLALVSVQQPIQVFEQDPTPKQIAEQQVLYEFQQTPTNAVSNVHVKQLFQPNIELTTPSSTVFQNTVGLGSGTSIHTPAAVITAPTNNQQFFRPNHGLGLNIRQFHNPAATIVNPIQHHHGGGIFGNSQNQFRNQFFEQQPQNNPVYPRQNSGKYIYLNGKIVYNPVHIIPQEKITPDSVYHKRVYHNQQKLPLINYAQRHNPAPQKPQLQQGEFFQGHPIYGNQQNINGQGFLPPITNGLGFHPPVVTQQIDQPLVQNKEKQEEGNEEEDDDEEEEGVEETDDDKPENKGDAEEEDEEEEEDNNDQSNEAKDDTNKANVQGEEEEEEHNFGYELFPFESDDYSDENHFFRPVKFTSDDERQKEENEDDDDAETRQRLAYRQHPKFFKKPIKPNQMVRGGTKFAFYEGFKSKTPERPYGKFRKLKFAKTKGRTPKFEKIEGRFSENVPITHKQKVLKERWYVTKDLEGAASKKVASRITMDIQ</sequence>
<dbReference type="AlphaFoldDB" id="A0ABD1E8Z1"/>
<comment type="caution">
    <text evidence="3">The sequence shown here is derived from an EMBL/GenBank/DDBJ whole genome shotgun (WGS) entry which is preliminary data.</text>
</comment>
<dbReference type="Proteomes" id="UP001566132">
    <property type="component" value="Unassembled WGS sequence"/>
</dbReference>
<feature type="region of interest" description="Disordered" evidence="1">
    <location>
        <begin position="332"/>
        <end position="459"/>
    </location>
</feature>
<feature type="compositionally biased region" description="Acidic residues" evidence="1">
    <location>
        <begin position="366"/>
        <end position="378"/>
    </location>
</feature>
<keyword evidence="2" id="KW-0732">Signal</keyword>
<feature type="compositionally biased region" description="Acidic residues" evidence="1">
    <location>
        <begin position="339"/>
        <end position="359"/>
    </location>
</feature>
<reference evidence="3 4" key="1">
    <citation type="submission" date="2024-05" db="EMBL/GenBank/DDBJ databases">
        <title>Genetic variation in Jamaican populations of the coffee berry borer (Hypothenemus hampei).</title>
        <authorList>
            <person name="Errbii M."/>
            <person name="Myrie A."/>
        </authorList>
    </citation>
    <scope>NUCLEOTIDE SEQUENCE [LARGE SCALE GENOMIC DNA]</scope>
    <source>
        <strain evidence="3">JA-Hopewell-2020-01-JO</strain>
        <tissue evidence="3">Whole body</tissue>
    </source>
</reference>
<accession>A0ABD1E8Z1</accession>
<feature type="chain" id="PRO_5044836320" evidence="2">
    <location>
        <begin position="23"/>
        <end position="556"/>
    </location>
</feature>
<dbReference type="EMBL" id="JBDJPC010000009">
    <property type="protein sequence ID" value="KAL1491038.1"/>
    <property type="molecule type" value="Genomic_DNA"/>
</dbReference>
<name>A0ABD1E8Z1_HYPHA</name>
<evidence type="ECO:0000313" key="3">
    <source>
        <dbReference type="EMBL" id="KAL1491038.1"/>
    </source>
</evidence>
<organism evidence="3 4">
    <name type="scientific">Hypothenemus hampei</name>
    <name type="common">Coffee berry borer</name>
    <dbReference type="NCBI Taxonomy" id="57062"/>
    <lineage>
        <taxon>Eukaryota</taxon>
        <taxon>Metazoa</taxon>
        <taxon>Ecdysozoa</taxon>
        <taxon>Arthropoda</taxon>
        <taxon>Hexapoda</taxon>
        <taxon>Insecta</taxon>
        <taxon>Pterygota</taxon>
        <taxon>Neoptera</taxon>
        <taxon>Endopterygota</taxon>
        <taxon>Coleoptera</taxon>
        <taxon>Polyphaga</taxon>
        <taxon>Cucujiformia</taxon>
        <taxon>Curculionidae</taxon>
        <taxon>Scolytinae</taxon>
        <taxon>Hypothenemus</taxon>
    </lineage>
</organism>
<evidence type="ECO:0000313" key="4">
    <source>
        <dbReference type="Proteomes" id="UP001566132"/>
    </source>
</evidence>
<evidence type="ECO:0000256" key="1">
    <source>
        <dbReference type="SAM" id="MobiDB-lite"/>
    </source>
</evidence>